<sequence length="184" mass="20273">MAVASARSDHTAQQAMRAFLTAARLLSEQLGQELRRESGMSQIHYELLAHLAESPGRRLKMTGLARRTGVSPSRLSHLVDRLEQRGWVGRLPDPADRRVHLARLTDAGQRALTEAAPWHDACAQARLLDHLTDEQLDHLKGISEVLLRRLSGQAAAAVDAPVPPPVHGDPRSRGREPTHRETAP</sequence>
<dbReference type="AlphaFoldDB" id="A0A646KDQ1"/>
<dbReference type="InterPro" id="IPR036388">
    <property type="entry name" value="WH-like_DNA-bd_sf"/>
</dbReference>
<dbReference type="PANTHER" id="PTHR33164">
    <property type="entry name" value="TRANSCRIPTIONAL REGULATOR, MARR FAMILY"/>
    <property type="match status" value="1"/>
</dbReference>
<dbReference type="RefSeq" id="WP_153521896.1">
    <property type="nucleotide sequence ID" value="NZ_JBEPDZ010000024.1"/>
</dbReference>
<dbReference type="SUPFAM" id="SSF46785">
    <property type="entry name" value="Winged helix' DNA-binding domain"/>
    <property type="match status" value="1"/>
</dbReference>
<proteinExistence type="predicted"/>
<dbReference type="Pfam" id="PF12802">
    <property type="entry name" value="MarR_2"/>
    <property type="match status" value="1"/>
</dbReference>
<evidence type="ECO:0000256" key="1">
    <source>
        <dbReference type="SAM" id="MobiDB-lite"/>
    </source>
</evidence>
<dbReference type="GO" id="GO:0006950">
    <property type="term" value="P:response to stress"/>
    <property type="evidence" value="ECO:0007669"/>
    <property type="project" value="TreeGrafter"/>
</dbReference>
<name>A0A646KDQ1_STRJU</name>
<dbReference type="PRINTS" id="PR00598">
    <property type="entry name" value="HTHMARR"/>
</dbReference>
<dbReference type="Gene3D" id="1.10.10.10">
    <property type="entry name" value="Winged helix-like DNA-binding domain superfamily/Winged helix DNA-binding domain"/>
    <property type="match status" value="1"/>
</dbReference>
<reference evidence="3 4" key="1">
    <citation type="submission" date="2019-05" db="EMBL/GenBank/DDBJ databases">
        <title>Comparative genomics and metabolomics analyses of clavulanic acid producing Streptomyces species provides insight into specialized metabolism and evolution of beta-lactam biosynthetic gene clusters.</title>
        <authorList>
            <person name="Moore M.A."/>
            <person name="Cruz-Morales P."/>
            <person name="Barona Gomez F."/>
            <person name="Kapil T."/>
        </authorList>
    </citation>
    <scope>NUCLEOTIDE SEQUENCE [LARGE SCALE GENOMIC DNA]</scope>
    <source>
        <strain evidence="3 4">NRRL 5741</strain>
    </source>
</reference>
<evidence type="ECO:0000259" key="2">
    <source>
        <dbReference type="PROSITE" id="PS50995"/>
    </source>
</evidence>
<dbReference type="OrthoDB" id="3177763at2"/>
<dbReference type="PROSITE" id="PS50995">
    <property type="entry name" value="HTH_MARR_2"/>
    <property type="match status" value="1"/>
</dbReference>
<dbReference type="EMBL" id="VCLA01000074">
    <property type="protein sequence ID" value="MQT00412.1"/>
    <property type="molecule type" value="Genomic_DNA"/>
</dbReference>
<feature type="region of interest" description="Disordered" evidence="1">
    <location>
        <begin position="153"/>
        <end position="184"/>
    </location>
</feature>
<dbReference type="GO" id="GO:0003700">
    <property type="term" value="F:DNA-binding transcription factor activity"/>
    <property type="evidence" value="ECO:0007669"/>
    <property type="project" value="InterPro"/>
</dbReference>
<protein>
    <submittedName>
        <fullName evidence="3">MarR family transcriptional regulator</fullName>
    </submittedName>
</protein>
<accession>A0A646KDQ1</accession>
<dbReference type="InterPro" id="IPR039422">
    <property type="entry name" value="MarR/SlyA-like"/>
</dbReference>
<dbReference type="SMART" id="SM00347">
    <property type="entry name" value="HTH_MARR"/>
    <property type="match status" value="1"/>
</dbReference>
<gene>
    <name evidence="3" type="ORF">FF041_09280</name>
</gene>
<dbReference type="PANTHER" id="PTHR33164:SF99">
    <property type="entry name" value="MARR FAMILY REGULATORY PROTEIN"/>
    <property type="match status" value="1"/>
</dbReference>
<feature type="compositionally biased region" description="Basic and acidic residues" evidence="1">
    <location>
        <begin position="168"/>
        <end position="184"/>
    </location>
</feature>
<evidence type="ECO:0000313" key="3">
    <source>
        <dbReference type="EMBL" id="MQT00412.1"/>
    </source>
</evidence>
<evidence type="ECO:0000313" key="4">
    <source>
        <dbReference type="Proteomes" id="UP000419138"/>
    </source>
</evidence>
<dbReference type="InterPro" id="IPR036390">
    <property type="entry name" value="WH_DNA-bd_sf"/>
</dbReference>
<comment type="caution">
    <text evidence="3">The sequence shown here is derived from an EMBL/GenBank/DDBJ whole genome shotgun (WGS) entry which is preliminary data.</text>
</comment>
<feature type="domain" description="HTH marR-type" evidence="2">
    <location>
        <begin position="12"/>
        <end position="148"/>
    </location>
</feature>
<dbReference type="InterPro" id="IPR000835">
    <property type="entry name" value="HTH_MarR-typ"/>
</dbReference>
<dbReference type="Proteomes" id="UP000419138">
    <property type="component" value="Unassembled WGS sequence"/>
</dbReference>
<keyword evidence="4" id="KW-1185">Reference proteome</keyword>
<organism evidence="3 4">
    <name type="scientific">Streptomyces jumonjinensis</name>
    <dbReference type="NCBI Taxonomy" id="1945"/>
    <lineage>
        <taxon>Bacteria</taxon>
        <taxon>Bacillati</taxon>
        <taxon>Actinomycetota</taxon>
        <taxon>Actinomycetes</taxon>
        <taxon>Kitasatosporales</taxon>
        <taxon>Streptomycetaceae</taxon>
        <taxon>Streptomyces</taxon>
    </lineage>
</organism>